<keyword evidence="4" id="KW-0010">Activator</keyword>
<dbReference type="InterPro" id="IPR014977">
    <property type="entry name" value="WRC_dom"/>
</dbReference>
<comment type="similarity">
    <text evidence="2 4">Belongs to the GRF family.</text>
</comment>
<dbReference type="GO" id="GO:0005634">
    <property type="term" value="C:nucleus"/>
    <property type="evidence" value="ECO:0007669"/>
    <property type="project" value="UniProtKB-SubCell"/>
</dbReference>
<accession>A0A0K0M716</accession>
<evidence type="ECO:0000256" key="2">
    <source>
        <dbReference type="ARBA" id="ARBA00008122"/>
    </source>
</evidence>
<feature type="region of interest" description="Disordered" evidence="5">
    <location>
        <begin position="545"/>
        <end position="597"/>
    </location>
</feature>
<dbReference type="SMART" id="SM00951">
    <property type="entry name" value="QLQ"/>
    <property type="match status" value="1"/>
</dbReference>
<feature type="compositionally biased region" description="Low complexity" evidence="5">
    <location>
        <begin position="80"/>
        <end position="96"/>
    </location>
</feature>
<dbReference type="GO" id="GO:0006355">
    <property type="term" value="P:regulation of DNA-templated transcription"/>
    <property type="evidence" value="ECO:0007669"/>
    <property type="project" value="InterPro"/>
</dbReference>
<feature type="domain" description="QLQ" evidence="6">
    <location>
        <begin position="202"/>
        <end position="237"/>
    </location>
</feature>
<comment type="subcellular location">
    <subcellularLocation>
        <location evidence="1 4">Nucleus</location>
    </subcellularLocation>
</comment>
<dbReference type="GO" id="GO:0006351">
    <property type="term" value="P:DNA-templated transcription"/>
    <property type="evidence" value="ECO:0007669"/>
    <property type="project" value="UniProtKB-UniRule"/>
</dbReference>
<evidence type="ECO:0000256" key="4">
    <source>
        <dbReference type="RuleBase" id="RU367127"/>
    </source>
</evidence>
<evidence type="ECO:0000259" key="7">
    <source>
        <dbReference type="PROSITE" id="PS51667"/>
    </source>
</evidence>
<comment type="domain">
    <text evidence="4">The QLQ domain and WRC domain may be involved in protein-protein interaction and DNA-binding, respectively.</text>
</comment>
<organism evidence="8">
    <name type="scientific">Pinus tabuliformis</name>
    <name type="common">Chinese red pine</name>
    <name type="synonym">Pinus leucosperma</name>
    <dbReference type="NCBI Taxonomy" id="88731"/>
    <lineage>
        <taxon>Eukaryota</taxon>
        <taxon>Viridiplantae</taxon>
        <taxon>Streptophyta</taxon>
        <taxon>Embryophyta</taxon>
        <taxon>Tracheophyta</taxon>
        <taxon>Spermatophyta</taxon>
        <taxon>Pinopsida</taxon>
        <taxon>Pinidae</taxon>
        <taxon>Conifers I</taxon>
        <taxon>Pinales</taxon>
        <taxon>Pinaceae</taxon>
        <taxon>Pinus</taxon>
        <taxon>Pinus subgen. Pinus</taxon>
    </lineage>
</organism>
<dbReference type="EMBL" id="KJ711053">
    <property type="protein sequence ID" value="AJP06298.1"/>
    <property type="molecule type" value="mRNA"/>
</dbReference>
<dbReference type="InterPro" id="IPR031137">
    <property type="entry name" value="GRF"/>
</dbReference>
<proteinExistence type="evidence at transcript level"/>
<evidence type="ECO:0000256" key="3">
    <source>
        <dbReference type="ARBA" id="ARBA00023242"/>
    </source>
</evidence>
<comment type="function">
    <text evidence="4">Transcription activator.</text>
</comment>
<feature type="compositionally biased region" description="Basic residues" evidence="5">
    <location>
        <begin position="298"/>
        <end position="307"/>
    </location>
</feature>
<dbReference type="Pfam" id="PF08880">
    <property type="entry name" value="QLQ"/>
    <property type="match status" value="1"/>
</dbReference>
<evidence type="ECO:0000256" key="1">
    <source>
        <dbReference type="ARBA" id="ARBA00004123"/>
    </source>
</evidence>
<feature type="domain" description="WRC" evidence="7">
    <location>
        <begin position="268"/>
        <end position="312"/>
    </location>
</feature>
<dbReference type="PROSITE" id="PS51666">
    <property type="entry name" value="QLQ"/>
    <property type="match status" value="1"/>
</dbReference>
<feature type="compositionally biased region" description="Polar residues" evidence="5">
    <location>
        <begin position="353"/>
        <end position="364"/>
    </location>
</feature>
<protein>
    <recommendedName>
        <fullName evidence="4">Growth-regulating factor</fullName>
    </recommendedName>
</protein>
<dbReference type="PROSITE" id="PS51667">
    <property type="entry name" value="WRC"/>
    <property type="match status" value="1"/>
</dbReference>
<dbReference type="InterPro" id="IPR014978">
    <property type="entry name" value="Gln-Leu-Gln_QLQ"/>
</dbReference>
<sequence length="597" mass="64419">MDFSHSSVSVSGSLSELGDHRHSRMPGLSSPTGIGIGMLSHLAVGDPYNKQCRPASEMDLDERSRGPIKIARTDSFSCRQQQQHHNSSNGNNNSAAAIGSLLRSNSIMSDGRLTNCSPTNSSASDGGGLISNEGCVNVSEQRLMRSDSVVSAYGGGGGARTLSFHQSYNCNKPAGLPLGMARENGASHMGGMHGIIAGTRPPFTQSQWQELEHQALIFKYMMAGVPVPAELILPIRKSVAALSVLSAGSYHPSMAWSHFQLGFASNTDPEPGRCRRTDGKKWRCSRDVVPDQKYCERHMHRGRHRSRKPVEGQTAAPNSQSHLGGPTPTITTATTTNTITSNGPSPSSISIATARNTNIHTSNLRPPVTVNSHHHHHQQQQSPLGMNSNLLLQIASGSASSMGSDKEYRYMNGMKGGDIDEQVFFSDVSGSTRGLGQDSILSSVNNNGWRSSMQSKVSQVKTEQNGSFMQYNSPQLRTLLGQDFSLMSDASQQMQQQHSFRNSGFGVVESGNVGRESEGQGQPLRHFFDDWPRSRDAFTLSWSDVEEDRSNRSSSTTQLSISIPMASSDFSATNSSSPREREVGGGAGRVDTTKSSD</sequence>
<dbReference type="GO" id="GO:0032502">
    <property type="term" value="P:developmental process"/>
    <property type="evidence" value="ECO:0007669"/>
    <property type="project" value="InterPro"/>
</dbReference>
<keyword evidence="3 4" id="KW-0539">Nucleus</keyword>
<feature type="compositionally biased region" description="Low complexity" evidence="5">
    <location>
        <begin position="325"/>
        <end position="352"/>
    </location>
</feature>
<feature type="region of interest" description="Disordered" evidence="5">
    <location>
        <begin position="1"/>
        <end position="32"/>
    </location>
</feature>
<keyword evidence="4" id="KW-0804">Transcription</keyword>
<evidence type="ECO:0000313" key="8">
    <source>
        <dbReference type="EMBL" id="AJP06298.1"/>
    </source>
</evidence>
<feature type="compositionally biased region" description="Polar residues" evidence="5">
    <location>
        <begin position="552"/>
        <end position="561"/>
    </location>
</feature>
<dbReference type="PANTHER" id="PTHR31602:SF8">
    <property type="entry name" value="GROWTH-REGULATING FACTOR 5"/>
    <property type="match status" value="1"/>
</dbReference>
<evidence type="ECO:0000259" key="6">
    <source>
        <dbReference type="PROSITE" id="PS51666"/>
    </source>
</evidence>
<feature type="compositionally biased region" description="Low complexity" evidence="5">
    <location>
        <begin position="1"/>
        <end position="16"/>
    </location>
</feature>
<feature type="region of interest" description="Disordered" evidence="5">
    <location>
        <begin position="75"/>
        <end position="96"/>
    </location>
</feature>
<keyword evidence="4" id="KW-0805">Transcription regulation</keyword>
<feature type="region of interest" description="Disordered" evidence="5">
    <location>
        <begin position="295"/>
        <end position="383"/>
    </location>
</feature>
<feature type="compositionally biased region" description="Low complexity" evidence="5">
    <location>
        <begin position="567"/>
        <end position="577"/>
    </location>
</feature>
<dbReference type="Pfam" id="PF08879">
    <property type="entry name" value="WRC"/>
    <property type="match status" value="1"/>
</dbReference>
<evidence type="ECO:0000256" key="5">
    <source>
        <dbReference type="SAM" id="MobiDB-lite"/>
    </source>
</evidence>
<feature type="region of interest" description="Disordered" evidence="5">
    <location>
        <begin position="509"/>
        <end position="528"/>
    </location>
</feature>
<dbReference type="PANTHER" id="PTHR31602">
    <property type="entry name" value="GROWTH-REGULATING FACTOR 5"/>
    <property type="match status" value="1"/>
</dbReference>
<dbReference type="AlphaFoldDB" id="A0A0K0M716"/>
<dbReference type="GO" id="GO:0005524">
    <property type="term" value="F:ATP binding"/>
    <property type="evidence" value="ECO:0007669"/>
    <property type="project" value="UniProtKB-UniRule"/>
</dbReference>
<name>A0A0K0M716_PINTB</name>
<reference evidence="8" key="1">
    <citation type="submission" date="2014-04" db="EMBL/GenBank/DDBJ databases">
        <title>The genes involved in the male and female cone development in Pinus tabuliformis.</title>
        <authorList>
            <person name="Niu S."/>
            <person name="Li W."/>
            <person name="Chen X."/>
        </authorList>
    </citation>
    <scope>NUCLEOTIDE SEQUENCE</scope>
</reference>